<evidence type="ECO:0000313" key="3">
    <source>
        <dbReference type="EMBL" id="KAG8458788.1"/>
    </source>
</evidence>
<feature type="region of interest" description="Disordered" evidence="1">
    <location>
        <begin position="1"/>
        <end position="62"/>
    </location>
</feature>
<keyword evidence="4" id="KW-1185">Reference proteome</keyword>
<gene>
    <name evidence="3" type="ORF">KFE25_005215</name>
</gene>
<evidence type="ECO:0000313" key="4">
    <source>
        <dbReference type="Proteomes" id="UP000751190"/>
    </source>
</evidence>
<feature type="transmembrane region" description="Helical" evidence="2">
    <location>
        <begin position="175"/>
        <end position="196"/>
    </location>
</feature>
<dbReference type="Proteomes" id="UP000751190">
    <property type="component" value="Unassembled WGS sequence"/>
</dbReference>
<sequence length="719" mass="72389">MGARGAAGDLEFGERPRAGYAQFDDEPGERDDEHLAVSVSFNTGAGSSPGDASPLRPPDVLLGGREPLARMLVNWRDEDESGVPGGLGVLGAAAGASGLGGAGAAPADAGRGDAGGGGAGTGAGVLGAGGGGAQQGGGGPDAMPELAAPSVYGLLRAFLRGLVFPLAIGQQLGRVPFLASFGPWALALALPLVFVLSAPHGPASVSAVEGFGPMVLILASTHLAALGDDYAGAALVQLRGLHAMSGLSLTLPTGRTRPADQLAADLRARASRWKSSRLFSWPFGALCLALGAFHAALPALQRSWLREPLLGAERDGRTTAACACISVGGFLASAILFATFVFFGRFYLLGLGELARRWAVFARLTPCLWPSELAAAERDLSVPPASLLENGLTWVRIRALLRADALDVSVSSQLYFGCALGLLAVQWLYLAPRLLARGDSLGLQLLYAHGSGARALALGAAHAARGVRDADDGAALASRPAGADARAEGDVSAAAAAIDLAAGGPSAEAVWLSLFALVAAFDAFVAVPILVSSFFAAYRVNQLQRAQTQAVRRVRQYVTLLVAHGVEGQHIAAAAARAAAAWPDGAGGARPAPGGARGAGGNAGCNAPGASPCSASFPDSYGASLDGAGASAARVGMSAEAVAVYRAYADFLGATVDAMAHEERDASVAGVPVGSATMRIVLVLGAAGFFAALYYLSLNTISFSVDEAATGIMAPAAGG</sequence>
<evidence type="ECO:0000256" key="2">
    <source>
        <dbReference type="SAM" id="Phobius"/>
    </source>
</evidence>
<feature type="transmembrane region" description="Helical" evidence="2">
    <location>
        <begin position="278"/>
        <end position="300"/>
    </location>
</feature>
<keyword evidence="2" id="KW-0472">Membrane</keyword>
<organism evidence="3 4">
    <name type="scientific">Diacronema lutheri</name>
    <name type="common">Unicellular marine alga</name>
    <name type="synonym">Monochrysis lutheri</name>
    <dbReference type="NCBI Taxonomy" id="2081491"/>
    <lineage>
        <taxon>Eukaryota</taxon>
        <taxon>Haptista</taxon>
        <taxon>Haptophyta</taxon>
        <taxon>Pavlovophyceae</taxon>
        <taxon>Pavlovales</taxon>
        <taxon>Pavlovaceae</taxon>
        <taxon>Diacronema</taxon>
    </lineage>
</organism>
<protein>
    <submittedName>
        <fullName evidence="3">Uncharacterized protein</fullName>
    </submittedName>
</protein>
<dbReference type="OrthoDB" id="10565195at2759"/>
<evidence type="ECO:0000256" key="1">
    <source>
        <dbReference type="SAM" id="MobiDB-lite"/>
    </source>
</evidence>
<feature type="transmembrane region" description="Helical" evidence="2">
    <location>
        <begin position="680"/>
        <end position="697"/>
    </location>
</feature>
<feature type="transmembrane region" description="Helical" evidence="2">
    <location>
        <begin position="320"/>
        <end position="348"/>
    </location>
</feature>
<dbReference type="EMBL" id="JAGTXO010000047">
    <property type="protein sequence ID" value="KAG8458788.1"/>
    <property type="molecule type" value="Genomic_DNA"/>
</dbReference>
<dbReference type="AlphaFoldDB" id="A0A8J5X8U2"/>
<reference evidence="3" key="1">
    <citation type="submission" date="2021-05" db="EMBL/GenBank/DDBJ databases">
        <title>The genome of the haptophyte Pavlova lutheri (Diacronema luteri, Pavlovales) - a model for lipid biosynthesis in eukaryotic algae.</title>
        <authorList>
            <person name="Hulatt C.J."/>
            <person name="Posewitz M.C."/>
        </authorList>
    </citation>
    <scope>NUCLEOTIDE SEQUENCE</scope>
    <source>
        <strain evidence="3">NIVA-4/92</strain>
    </source>
</reference>
<proteinExistence type="predicted"/>
<name>A0A8J5X8U2_DIALT</name>
<feature type="transmembrane region" description="Helical" evidence="2">
    <location>
        <begin position="405"/>
        <end position="429"/>
    </location>
</feature>
<feature type="transmembrane region" description="Helical" evidence="2">
    <location>
        <begin position="509"/>
        <end position="538"/>
    </location>
</feature>
<comment type="caution">
    <text evidence="3">The sequence shown here is derived from an EMBL/GenBank/DDBJ whole genome shotgun (WGS) entry which is preliminary data.</text>
</comment>
<keyword evidence="2" id="KW-1133">Transmembrane helix</keyword>
<accession>A0A8J5X8U2</accession>
<keyword evidence="2" id="KW-0812">Transmembrane</keyword>